<protein>
    <submittedName>
        <fullName evidence="1">Uncharacterized protein</fullName>
    </submittedName>
</protein>
<dbReference type="Proteomes" id="UP000828941">
    <property type="component" value="Chromosome 3"/>
</dbReference>
<gene>
    <name evidence="1" type="ORF">L6164_006475</name>
</gene>
<keyword evidence="2" id="KW-1185">Reference proteome</keyword>
<organism evidence="1 2">
    <name type="scientific">Bauhinia variegata</name>
    <name type="common">Purple orchid tree</name>
    <name type="synonym">Phanera variegata</name>
    <dbReference type="NCBI Taxonomy" id="167791"/>
    <lineage>
        <taxon>Eukaryota</taxon>
        <taxon>Viridiplantae</taxon>
        <taxon>Streptophyta</taxon>
        <taxon>Embryophyta</taxon>
        <taxon>Tracheophyta</taxon>
        <taxon>Spermatophyta</taxon>
        <taxon>Magnoliopsida</taxon>
        <taxon>eudicotyledons</taxon>
        <taxon>Gunneridae</taxon>
        <taxon>Pentapetalae</taxon>
        <taxon>rosids</taxon>
        <taxon>fabids</taxon>
        <taxon>Fabales</taxon>
        <taxon>Fabaceae</taxon>
        <taxon>Cercidoideae</taxon>
        <taxon>Cercideae</taxon>
        <taxon>Bauhiniinae</taxon>
        <taxon>Bauhinia</taxon>
    </lineage>
</organism>
<evidence type="ECO:0000313" key="2">
    <source>
        <dbReference type="Proteomes" id="UP000828941"/>
    </source>
</evidence>
<accession>A0ACB9PX88</accession>
<proteinExistence type="predicted"/>
<name>A0ACB9PX88_BAUVA</name>
<sequence length="286" mass="31823">MKPLLLPSSSLFLLSFVVFVSITAPCSLCADDEGFTSCNKTASCGNISNIKYPFWGLGRENYCSQSAILEVTCESDIPKLNISSVKYRILDWDQKNLRVARDDFWETFCPSDYKNSTFDVPMFKYIDGLQNLTLFYQCTNDFVRNYMLPLQSCPGTTTQFSYSAVTLNFSAFGYCNYVTVIPINGSQVQAVMSGQIQSAIRSGFGLEWVLENEECNRCSNSGGECGNYNGGFGCFCRDGLHLSSCSEGVGIVFESAFKLECSSEVAEITIRSESYRVLASSDYWKS</sequence>
<reference evidence="1 2" key="1">
    <citation type="journal article" date="2022" name="DNA Res.">
        <title>Chromosomal-level genome assembly of the orchid tree Bauhinia variegata (Leguminosae; Cercidoideae) supports the allotetraploid origin hypothesis of Bauhinia.</title>
        <authorList>
            <person name="Zhong Y."/>
            <person name="Chen Y."/>
            <person name="Zheng D."/>
            <person name="Pang J."/>
            <person name="Liu Y."/>
            <person name="Luo S."/>
            <person name="Meng S."/>
            <person name="Qian L."/>
            <person name="Wei D."/>
            <person name="Dai S."/>
            <person name="Zhou R."/>
        </authorList>
    </citation>
    <scope>NUCLEOTIDE SEQUENCE [LARGE SCALE GENOMIC DNA]</scope>
    <source>
        <strain evidence="1">BV-YZ2020</strain>
    </source>
</reference>
<comment type="caution">
    <text evidence="1">The sequence shown here is derived from an EMBL/GenBank/DDBJ whole genome shotgun (WGS) entry which is preliminary data.</text>
</comment>
<evidence type="ECO:0000313" key="1">
    <source>
        <dbReference type="EMBL" id="KAI4352201.1"/>
    </source>
</evidence>
<dbReference type="EMBL" id="CM039428">
    <property type="protein sequence ID" value="KAI4352201.1"/>
    <property type="molecule type" value="Genomic_DNA"/>
</dbReference>